<gene>
    <name evidence="5" type="ORF">BJ987_000594</name>
</gene>
<evidence type="ECO:0000259" key="4">
    <source>
        <dbReference type="PROSITE" id="PS50995"/>
    </source>
</evidence>
<dbReference type="SMART" id="SM00347">
    <property type="entry name" value="HTH_MARR"/>
    <property type="match status" value="1"/>
</dbReference>
<dbReference type="EMBL" id="JAGGMR010000001">
    <property type="protein sequence ID" value="MBP2187693.1"/>
    <property type="molecule type" value="Genomic_DNA"/>
</dbReference>
<dbReference type="InterPro" id="IPR000835">
    <property type="entry name" value="HTH_MarR-typ"/>
</dbReference>
<evidence type="ECO:0000313" key="5">
    <source>
        <dbReference type="EMBL" id="MBP2187693.1"/>
    </source>
</evidence>
<evidence type="ECO:0000256" key="2">
    <source>
        <dbReference type="ARBA" id="ARBA00023125"/>
    </source>
</evidence>
<comment type="caution">
    <text evidence="5">The sequence shown here is derived from an EMBL/GenBank/DDBJ whole genome shotgun (WGS) entry which is preliminary data.</text>
</comment>
<keyword evidence="6" id="KW-1185">Reference proteome</keyword>
<dbReference type="SUPFAM" id="SSF46785">
    <property type="entry name" value="Winged helix' DNA-binding domain"/>
    <property type="match status" value="1"/>
</dbReference>
<evidence type="ECO:0000256" key="1">
    <source>
        <dbReference type="ARBA" id="ARBA00023015"/>
    </source>
</evidence>
<dbReference type="Pfam" id="PF12802">
    <property type="entry name" value="MarR_2"/>
    <property type="match status" value="1"/>
</dbReference>
<sequence>MSIDPSATLLKLLVQTTRAFEQELNSRLRAESHGDLRPAHYAVFRYLDPAGSRVTTLAEAAGMTQQSMGELITHLERCGYVERRVDPADRRGRLVVLTESGHAVLRVAAGHIRSIEEQLRRALGAEGLVDLRELLARSGESLTAIGDSVRTP</sequence>
<accession>A0ABS4Q7X5</accession>
<dbReference type="Proteomes" id="UP001519325">
    <property type="component" value="Unassembled WGS sequence"/>
</dbReference>
<dbReference type="GO" id="GO:0003677">
    <property type="term" value="F:DNA binding"/>
    <property type="evidence" value="ECO:0007669"/>
    <property type="project" value="UniProtKB-KW"/>
</dbReference>
<keyword evidence="1" id="KW-0805">Transcription regulation</keyword>
<dbReference type="PROSITE" id="PS50995">
    <property type="entry name" value="HTH_MARR_2"/>
    <property type="match status" value="1"/>
</dbReference>
<reference evidence="5 6" key="1">
    <citation type="submission" date="2021-03" db="EMBL/GenBank/DDBJ databases">
        <title>Sequencing the genomes of 1000 actinobacteria strains.</title>
        <authorList>
            <person name="Klenk H.-P."/>
        </authorList>
    </citation>
    <scope>NUCLEOTIDE SEQUENCE [LARGE SCALE GENOMIC DNA]</scope>
    <source>
        <strain evidence="5 6">DSM 45516</strain>
    </source>
</reference>
<dbReference type="InterPro" id="IPR039422">
    <property type="entry name" value="MarR/SlyA-like"/>
</dbReference>
<keyword evidence="2 5" id="KW-0238">DNA-binding</keyword>
<evidence type="ECO:0000313" key="6">
    <source>
        <dbReference type="Proteomes" id="UP001519325"/>
    </source>
</evidence>
<dbReference type="PRINTS" id="PR00598">
    <property type="entry name" value="HTHMARR"/>
</dbReference>
<organism evidence="5 6">
    <name type="scientific">Nocardia goodfellowii</name>
    <dbReference type="NCBI Taxonomy" id="882446"/>
    <lineage>
        <taxon>Bacteria</taxon>
        <taxon>Bacillati</taxon>
        <taxon>Actinomycetota</taxon>
        <taxon>Actinomycetes</taxon>
        <taxon>Mycobacteriales</taxon>
        <taxon>Nocardiaceae</taxon>
        <taxon>Nocardia</taxon>
    </lineage>
</organism>
<dbReference type="InterPro" id="IPR036388">
    <property type="entry name" value="WH-like_DNA-bd_sf"/>
</dbReference>
<proteinExistence type="predicted"/>
<name>A0ABS4Q7X5_9NOCA</name>
<dbReference type="RefSeq" id="WP_209884452.1">
    <property type="nucleotide sequence ID" value="NZ_JAGGMR010000001.1"/>
</dbReference>
<evidence type="ECO:0000256" key="3">
    <source>
        <dbReference type="ARBA" id="ARBA00023163"/>
    </source>
</evidence>
<dbReference type="PANTHER" id="PTHR33164">
    <property type="entry name" value="TRANSCRIPTIONAL REGULATOR, MARR FAMILY"/>
    <property type="match status" value="1"/>
</dbReference>
<dbReference type="InterPro" id="IPR036390">
    <property type="entry name" value="WH_DNA-bd_sf"/>
</dbReference>
<feature type="domain" description="HTH marR-type" evidence="4">
    <location>
        <begin position="6"/>
        <end position="140"/>
    </location>
</feature>
<protein>
    <submittedName>
        <fullName evidence="5">DNA-binding MarR family transcriptional regulator</fullName>
    </submittedName>
</protein>
<dbReference type="InterPro" id="IPR023187">
    <property type="entry name" value="Tscrpt_reg_MarR-type_CS"/>
</dbReference>
<dbReference type="PANTHER" id="PTHR33164:SF99">
    <property type="entry name" value="MARR FAMILY REGULATORY PROTEIN"/>
    <property type="match status" value="1"/>
</dbReference>
<dbReference type="PROSITE" id="PS01117">
    <property type="entry name" value="HTH_MARR_1"/>
    <property type="match status" value="1"/>
</dbReference>
<keyword evidence="3" id="KW-0804">Transcription</keyword>
<dbReference type="Gene3D" id="1.10.10.10">
    <property type="entry name" value="Winged helix-like DNA-binding domain superfamily/Winged helix DNA-binding domain"/>
    <property type="match status" value="1"/>
</dbReference>